<feature type="transmembrane region" description="Helical" evidence="2">
    <location>
        <begin position="556"/>
        <end position="575"/>
    </location>
</feature>
<feature type="transmembrane region" description="Helical" evidence="2">
    <location>
        <begin position="244"/>
        <end position="269"/>
    </location>
</feature>
<gene>
    <name evidence="4" type="ORF">C8E97_6113</name>
</gene>
<protein>
    <recommendedName>
        <fullName evidence="3">Acyltransferase 3 domain-containing protein</fullName>
    </recommendedName>
</protein>
<keyword evidence="5" id="KW-1185">Reference proteome</keyword>
<feature type="transmembrane region" description="Helical" evidence="2">
    <location>
        <begin position="524"/>
        <end position="544"/>
    </location>
</feature>
<dbReference type="Pfam" id="PF01757">
    <property type="entry name" value="Acyl_transf_3"/>
    <property type="match status" value="1"/>
</dbReference>
<dbReference type="GO" id="GO:0006644">
    <property type="term" value="P:phospholipid metabolic process"/>
    <property type="evidence" value="ECO:0007669"/>
    <property type="project" value="InterPro"/>
</dbReference>
<feature type="transmembrane region" description="Helical" evidence="2">
    <location>
        <begin position="275"/>
        <end position="292"/>
    </location>
</feature>
<dbReference type="InterPro" id="IPR002656">
    <property type="entry name" value="Acyl_transf_3_dom"/>
</dbReference>
<name>A0A495W9M1_9PSEU</name>
<dbReference type="RefSeq" id="WP_121009054.1">
    <property type="nucleotide sequence ID" value="NZ_RBXO01000001.1"/>
</dbReference>
<evidence type="ECO:0000313" key="5">
    <source>
        <dbReference type="Proteomes" id="UP000282084"/>
    </source>
</evidence>
<dbReference type="Proteomes" id="UP000282084">
    <property type="component" value="Unassembled WGS sequence"/>
</dbReference>
<dbReference type="GO" id="GO:0004623">
    <property type="term" value="F:phospholipase A2 activity"/>
    <property type="evidence" value="ECO:0007669"/>
    <property type="project" value="InterPro"/>
</dbReference>
<dbReference type="Gene3D" id="1.20.90.10">
    <property type="entry name" value="Phospholipase A2 domain"/>
    <property type="match status" value="1"/>
</dbReference>
<feature type="transmembrane region" description="Helical" evidence="2">
    <location>
        <begin position="677"/>
        <end position="695"/>
    </location>
</feature>
<feature type="transmembrane region" description="Helical" evidence="2">
    <location>
        <begin position="443"/>
        <end position="463"/>
    </location>
</feature>
<feature type="region of interest" description="Disordered" evidence="1">
    <location>
        <begin position="700"/>
        <end position="727"/>
    </location>
</feature>
<evidence type="ECO:0000256" key="2">
    <source>
        <dbReference type="SAM" id="Phobius"/>
    </source>
</evidence>
<feature type="transmembrane region" description="Helical" evidence="2">
    <location>
        <begin position="387"/>
        <end position="406"/>
    </location>
</feature>
<accession>A0A495W9M1</accession>
<reference evidence="4 5" key="1">
    <citation type="submission" date="2018-10" db="EMBL/GenBank/DDBJ databases">
        <title>Sequencing the genomes of 1000 actinobacteria strains.</title>
        <authorList>
            <person name="Klenk H.-P."/>
        </authorList>
    </citation>
    <scope>NUCLEOTIDE SEQUENCE [LARGE SCALE GENOMIC DNA]</scope>
    <source>
        <strain evidence="4 5">DSM 43800</strain>
    </source>
</reference>
<feature type="transmembrane region" description="Helical" evidence="2">
    <location>
        <begin position="205"/>
        <end position="223"/>
    </location>
</feature>
<feature type="transmembrane region" description="Helical" evidence="2">
    <location>
        <begin position="596"/>
        <end position="627"/>
    </location>
</feature>
<keyword evidence="2" id="KW-0472">Membrane</keyword>
<dbReference type="GO" id="GO:0050482">
    <property type="term" value="P:arachidonate secretion"/>
    <property type="evidence" value="ECO:0007669"/>
    <property type="project" value="InterPro"/>
</dbReference>
<dbReference type="OrthoDB" id="3389925at2"/>
<comment type="caution">
    <text evidence="4">The sequence shown here is derived from an EMBL/GenBank/DDBJ whole genome shotgun (WGS) entry which is preliminary data.</text>
</comment>
<dbReference type="InterPro" id="IPR036444">
    <property type="entry name" value="PLipase_A2_dom_sf"/>
</dbReference>
<proteinExistence type="predicted"/>
<dbReference type="AlphaFoldDB" id="A0A495W9M1"/>
<evidence type="ECO:0000313" key="4">
    <source>
        <dbReference type="EMBL" id="RKT57393.1"/>
    </source>
</evidence>
<dbReference type="SUPFAM" id="SSF48619">
    <property type="entry name" value="Phospholipase A2, PLA2"/>
    <property type="match status" value="1"/>
</dbReference>
<evidence type="ECO:0000256" key="1">
    <source>
        <dbReference type="SAM" id="MobiDB-lite"/>
    </source>
</evidence>
<feature type="transmembrane region" description="Helical" evidence="2">
    <location>
        <begin position="483"/>
        <end position="503"/>
    </location>
</feature>
<evidence type="ECO:0000259" key="3">
    <source>
        <dbReference type="Pfam" id="PF01757"/>
    </source>
</evidence>
<feature type="transmembrane region" description="Helical" evidence="2">
    <location>
        <begin position="412"/>
        <end position="431"/>
    </location>
</feature>
<feature type="domain" description="Acyltransferase 3" evidence="3">
    <location>
        <begin position="248"/>
        <end position="568"/>
    </location>
</feature>
<dbReference type="GO" id="GO:0016747">
    <property type="term" value="F:acyltransferase activity, transferring groups other than amino-acyl groups"/>
    <property type="evidence" value="ECO:0007669"/>
    <property type="project" value="InterPro"/>
</dbReference>
<sequence>MSGLGVDGVGGWWGARLLGRLPAWSRLLLVALAVFCCGVVASRPAGAADDRPLTGDVAVAAEAVEALTRPLAGVSPLAGFPADFTAVTGRSPVTVTAPDGTTRAVAPHGGCSGPAGDTEWDFGTGCRAHDLGYDLLRYAELKGRPLPPEARRSLDARLAADMHGQCDRNPRDSASRCHAVAGLYAAGLEFNSWRQRWGPPGHEPVLAWGFGSAVVVFLLAARLPRRRAPAPGAPAPAVGPQDRYAAFLRLTGLGLVVVGQSLLTVLHWAGVGASWLWLLTWLLQTIPVFYFAGGHANLTSWLAVQADGGGYGRYLVSRISWLLRPVLAFVLAWLVLPLPLELLDVPKHRVETFGRLIAHPLWFLGLYLVAVAATPVMAALHRRARLVTPVALVAALIVVDALRIGLSWRAGGYLNLVLGALLLQQLGFHYADGSLTRLPRRARAALVVVAVPVLAALVTVGGYPRTMMSVPGEAGSNLSPPTVCLLVLGLAQLGVVLLARERVSAWLARRTPWRVVDYARSAPMTVYLGYLTALAAVLGLLGLLDAPTAFDWVVARPRWLSLLVLLLLPVLPAFHRFERTAALLPCHARETHRTRLAATLGVAFGVLGVLGFVVTGFAGAAGTLVVFDVDPLQNLIHLLLGWYLLHTAHTGTCHGRRPWLLTALACVPPLLVLEPTAAMVALHVATIAVALLAAIPKQDQGHAGEHGQPGEPFQQPERVVGHGVQAG</sequence>
<organism evidence="4 5">
    <name type="scientific">Saccharothrix australiensis</name>
    <dbReference type="NCBI Taxonomy" id="2072"/>
    <lineage>
        <taxon>Bacteria</taxon>
        <taxon>Bacillati</taxon>
        <taxon>Actinomycetota</taxon>
        <taxon>Actinomycetes</taxon>
        <taxon>Pseudonocardiales</taxon>
        <taxon>Pseudonocardiaceae</taxon>
        <taxon>Saccharothrix</taxon>
    </lineage>
</organism>
<feature type="transmembrane region" description="Helical" evidence="2">
    <location>
        <begin position="360"/>
        <end position="380"/>
    </location>
</feature>
<feature type="transmembrane region" description="Helical" evidence="2">
    <location>
        <begin position="321"/>
        <end position="340"/>
    </location>
</feature>
<dbReference type="EMBL" id="RBXO01000001">
    <property type="protein sequence ID" value="RKT57393.1"/>
    <property type="molecule type" value="Genomic_DNA"/>
</dbReference>
<keyword evidence="2" id="KW-1133">Transmembrane helix</keyword>
<keyword evidence="2" id="KW-0812">Transmembrane</keyword>